<dbReference type="EMBL" id="CABWLR010000003">
    <property type="protein sequence ID" value="VXB79519.1"/>
    <property type="molecule type" value="Genomic_DNA"/>
</dbReference>
<evidence type="ECO:0000256" key="2">
    <source>
        <dbReference type="ARBA" id="ARBA00022679"/>
    </source>
</evidence>
<accession>A0A653TG97</accession>
<name>A0A653TG97_9FLAO</name>
<dbReference type="Pfam" id="PF03942">
    <property type="entry name" value="DTW"/>
    <property type="match status" value="1"/>
</dbReference>
<evidence type="ECO:0000313" key="8">
    <source>
        <dbReference type="Proteomes" id="UP000430202"/>
    </source>
</evidence>
<dbReference type="EC" id="2.5.1.25" evidence="1"/>
<keyword evidence="4" id="KW-0819">tRNA processing</keyword>
<dbReference type="SMART" id="SM01144">
    <property type="entry name" value="DTW"/>
    <property type="match status" value="1"/>
</dbReference>
<dbReference type="AlphaFoldDB" id="A0A653TG97"/>
<keyword evidence="3" id="KW-0949">S-adenosyl-L-methionine</keyword>
<evidence type="ECO:0000313" key="7">
    <source>
        <dbReference type="EMBL" id="VXB79519.1"/>
    </source>
</evidence>
<dbReference type="InterPro" id="IPR005636">
    <property type="entry name" value="DTW"/>
</dbReference>
<sequence length="226" mass="25957">MRPSTTCVCKHISPLKTKTRFIILMHPKEYKKERNGTGHMTQLQLENSEIIVGVDFSDNDRVNEILTKKEQSSFLLYPGKDNFNLSQRNGSEMNTFLGNSPFIFILDGTWPCARKMLKLSTNLQKLKRLSFNNSIESKFIFKQQPKSLCLSTIESVFTVLNLLKKGGVEECDTTDFLIPFEKMIAHQLDYIINPNNKNDSSAPIKEILPKKKYKTNTERNVVFELG</sequence>
<evidence type="ECO:0000256" key="1">
    <source>
        <dbReference type="ARBA" id="ARBA00012386"/>
    </source>
</evidence>
<evidence type="ECO:0000256" key="5">
    <source>
        <dbReference type="ARBA" id="ARBA00034489"/>
    </source>
</evidence>
<dbReference type="PANTHER" id="PTHR21392:SF0">
    <property type="entry name" value="TRNA-URIDINE AMINOCARBOXYPROPYLTRANSFERASE 2"/>
    <property type="match status" value="1"/>
</dbReference>
<organism evidence="7 8">
    <name type="scientific">Maribacter litoralis</name>
    <dbReference type="NCBI Taxonomy" id="2059726"/>
    <lineage>
        <taxon>Bacteria</taxon>
        <taxon>Pseudomonadati</taxon>
        <taxon>Bacteroidota</taxon>
        <taxon>Flavobacteriia</taxon>
        <taxon>Flavobacteriales</taxon>
        <taxon>Flavobacteriaceae</taxon>
        <taxon>Maribacter</taxon>
    </lineage>
</organism>
<keyword evidence="8" id="KW-1185">Reference proteome</keyword>
<proteinExistence type="inferred from homology"/>
<dbReference type="InterPro" id="IPR039262">
    <property type="entry name" value="DTWD2/TAPT"/>
</dbReference>
<evidence type="ECO:0000256" key="4">
    <source>
        <dbReference type="ARBA" id="ARBA00022694"/>
    </source>
</evidence>
<feature type="domain" description="DTW" evidence="6">
    <location>
        <begin position="1"/>
        <end position="192"/>
    </location>
</feature>
<dbReference type="Proteomes" id="UP000430202">
    <property type="component" value="Unassembled WGS sequence"/>
</dbReference>
<dbReference type="PANTHER" id="PTHR21392">
    <property type="entry name" value="TRNA-URIDINE AMINOCARBOXYPROPYLTRANSFERASE 2"/>
    <property type="match status" value="1"/>
</dbReference>
<evidence type="ECO:0000259" key="6">
    <source>
        <dbReference type="SMART" id="SM01144"/>
    </source>
</evidence>
<dbReference type="GO" id="GO:0016432">
    <property type="term" value="F:tRNA-uridine aminocarboxypropyltransferase activity"/>
    <property type="evidence" value="ECO:0007669"/>
    <property type="project" value="UniProtKB-EC"/>
</dbReference>
<dbReference type="GO" id="GO:0008033">
    <property type="term" value="P:tRNA processing"/>
    <property type="evidence" value="ECO:0007669"/>
    <property type="project" value="UniProtKB-KW"/>
</dbReference>
<protein>
    <recommendedName>
        <fullName evidence="1">tRNA-uridine aminocarboxypropyltransferase</fullName>
        <ecNumber evidence="1">2.5.1.25</ecNumber>
    </recommendedName>
</protein>
<reference evidence="7 8" key="1">
    <citation type="submission" date="2019-10" db="EMBL/GenBank/DDBJ databases">
        <authorList>
            <person name="Karimi E."/>
        </authorList>
    </citation>
    <scope>NUCLEOTIDE SEQUENCE [LARGE SCALE GENOMIC DNA]</scope>
    <source>
        <strain evidence="7">Maribacter sp. 151</strain>
    </source>
</reference>
<evidence type="ECO:0000256" key="3">
    <source>
        <dbReference type="ARBA" id="ARBA00022691"/>
    </source>
</evidence>
<comment type="similarity">
    <text evidence="5">Belongs to the TDD superfamily. DTWD2 family.</text>
</comment>
<gene>
    <name evidence="7" type="ORF">MARI151_30609</name>
</gene>
<keyword evidence="2" id="KW-0808">Transferase</keyword>